<dbReference type="Gene3D" id="1.25.40.10">
    <property type="entry name" value="Tetratricopeptide repeat domain"/>
    <property type="match status" value="3"/>
</dbReference>
<reference evidence="5" key="2">
    <citation type="submission" date="2021-04" db="EMBL/GenBank/DDBJ databases">
        <authorList>
            <person name="Gilroy R."/>
        </authorList>
    </citation>
    <scope>NUCLEOTIDE SEQUENCE</scope>
    <source>
        <strain evidence="5">G3-2149</strain>
    </source>
</reference>
<dbReference type="InterPro" id="IPR011990">
    <property type="entry name" value="TPR-like_helical_dom_sf"/>
</dbReference>
<evidence type="ECO:0000256" key="4">
    <source>
        <dbReference type="SAM" id="SignalP"/>
    </source>
</evidence>
<dbReference type="PANTHER" id="PTHR44227">
    <property type="match status" value="1"/>
</dbReference>
<evidence type="ECO:0000256" key="2">
    <source>
        <dbReference type="ARBA" id="ARBA00022803"/>
    </source>
</evidence>
<keyword evidence="4" id="KW-0732">Signal</keyword>
<dbReference type="SUPFAM" id="SSF48452">
    <property type="entry name" value="TPR-like"/>
    <property type="match status" value="2"/>
</dbReference>
<evidence type="ECO:0000313" key="6">
    <source>
        <dbReference type="Proteomes" id="UP000823865"/>
    </source>
</evidence>
<evidence type="ECO:0000256" key="1">
    <source>
        <dbReference type="ARBA" id="ARBA00022737"/>
    </source>
</evidence>
<comment type="caution">
    <text evidence="5">The sequence shown here is derived from an EMBL/GenBank/DDBJ whole genome shotgun (WGS) entry which is preliminary data.</text>
</comment>
<dbReference type="AlphaFoldDB" id="A0A9E2L8C7"/>
<dbReference type="InterPro" id="IPR019734">
    <property type="entry name" value="TPR_rpt"/>
</dbReference>
<dbReference type="PROSITE" id="PS50005">
    <property type="entry name" value="TPR"/>
    <property type="match status" value="2"/>
</dbReference>
<feature type="repeat" description="TPR" evidence="3">
    <location>
        <begin position="392"/>
        <end position="425"/>
    </location>
</feature>
<feature type="chain" id="PRO_5038824934" description="Tetratricopeptide repeat protein" evidence="4">
    <location>
        <begin position="27"/>
        <end position="597"/>
    </location>
</feature>
<dbReference type="InterPro" id="IPR052346">
    <property type="entry name" value="O-mannosyl-transferase_TMTC"/>
</dbReference>
<protein>
    <recommendedName>
        <fullName evidence="7">Tetratricopeptide repeat protein</fullName>
    </recommendedName>
</protein>
<gene>
    <name evidence="5" type="ORF">H9789_06475</name>
</gene>
<dbReference type="PANTHER" id="PTHR44227:SF3">
    <property type="entry name" value="PROTEIN O-MANNOSYL-TRANSFERASE TMTC4"/>
    <property type="match status" value="1"/>
</dbReference>
<organism evidence="5 6">
    <name type="scientific">Candidatus Paraprevotella stercoravium</name>
    <dbReference type="NCBI Taxonomy" id="2838725"/>
    <lineage>
        <taxon>Bacteria</taxon>
        <taxon>Pseudomonadati</taxon>
        <taxon>Bacteroidota</taxon>
        <taxon>Bacteroidia</taxon>
        <taxon>Bacteroidales</taxon>
        <taxon>Prevotellaceae</taxon>
        <taxon>Paraprevotella</taxon>
    </lineage>
</organism>
<sequence length="597" mass="69519">MKKIRYYLGQVALAFGLVILTAACGAARKGGGTAETPRTPYENRLYDSYYTEAVKQKILGNHDAAYTLLQYCLELNPKAGEALYDLGLYAIYMQNDSLGKQYLERAAALEPDNIWYRETLSSYYLSRSEWAKAQRYLEEMARLNPKRSDVLMRLVSLYQNDRKYAQAIDVLNRIETLEGKSLQVSMDKYWLYMQLKEKERAYAELRALADEFPNDWSYRVILATQYMANDELDQAKRILDEVERKDPENQTLRLALMDYAQATQNDSLYQASLDSLLFGQAADEATRVRVMKDYVSRQTQDSLHDVRIRDTFRRLLADPRSGSDMWMMYAAYQTLKKDHQDSVAVTLNRVLDLEPDNKVALQELIMINIRQQNFPELTRLCQKAIQYYPDMLVFYYYKGLAHYQLDEQEQAVDAFERGLRQDKKAGDEGMVSDMYSILGDLYHGLHQNEKAYAAYDSALVYKDDNLGALNNYAYFLSLENRELDKAQEMSYKTVQIEPDNVTYLDTYAWILFLKGKYTEAKIYMDKVVGYYEKEPQTEKEKENRESVNGGVLEHAGDIYYHCNEPEKALEYWKKAQKLEGTSDLLEEKIKQKKYIAP</sequence>
<proteinExistence type="predicted"/>
<dbReference type="PROSITE" id="PS51257">
    <property type="entry name" value="PROKAR_LIPOPROTEIN"/>
    <property type="match status" value="1"/>
</dbReference>
<dbReference type="EMBL" id="JAHLFU010000137">
    <property type="protein sequence ID" value="MBU3853448.1"/>
    <property type="molecule type" value="Genomic_DNA"/>
</dbReference>
<evidence type="ECO:0000256" key="3">
    <source>
        <dbReference type="PROSITE-ProRule" id="PRU00339"/>
    </source>
</evidence>
<keyword evidence="1" id="KW-0677">Repeat</keyword>
<name>A0A9E2L8C7_9BACT</name>
<evidence type="ECO:0000313" key="5">
    <source>
        <dbReference type="EMBL" id="MBU3853448.1"/>
    </source>
</evidence>
<feature type="repeat" description="TPR" evidence="3">
    <location>
        <begin position="432"/>
        <end position="465"/>
    </location>
</feature>
<reference evidence="5" key="1">
    <citation type="journal article" date="2021" name="PeerJ">
        <title>Extensive microbial diversity within the chicken gut microbiome revealed by metagenomics and culture.</title>
        <authorList>
            <person name="Gilroy R."/>
            <person name="Ravi A."/>
            <person name="Getino M."/>
            <person name="Pursley I."/>
            <person name="Horton D.L."/>
            <person name="Alikhan N.F."/>
            <person name="Baker D."/>
            <person name="Gharbi K."/>
            <person name="Hall N."/>
            <person name="Watson M."/>
            <person name="Adriaenssens E.M."/>
            <person name="Foster-Nyarko E."/>
            <person name="Jarju S."/>
            <person name="Secka A."/>
            <person name="Antonio M."/>
            <person name="Oren A."/>
            <person name="Chaudhuri R.R."/>
            <person name="La Ragione R."/>
            <person name="Hildebrand F."/>
            <person name="Pallen M.J."/>
        </authorList>
    </citation>
    <scope>NUCLEOTIDE SEQUENCE</scope>
    <source>
        <strain evidence="5">G3-2149</strain>
    </source>
</reference>
<feature type="signal peptide" evidence="4">
    <location>
        <begin position="1"/>
        <end position="26"/>
    </location>
</feature>
<evidence type="ECO:0008006" key="7">
    <source>
        <dbReference type="Google" id="ProtNLM"/>
    </source>
</evidence>
<dbReference type="SMART" id="SM00028">
    <property type="entry name" value="TPR"/>
    <property type="match status" value="7"/>
</dbReference>
<dbReference type="Proteomes" id="UP000823865">
    <property type="component" value="Unassembled WGS sequence"/>
</dbReference>
<accession>A0A9E2L8C7</accession>
<keyword evidence="2 3" id="KW-0802">TPR repeat</keyword>